<feature type="region of interest" description="Disordered" evidence="1">
    <location>
        <begin position="123"/>
        <end position="166"/>
    </location>
</feature>
<feature type="compositionally biased region" description="Polar residues" evidence="1">
    <location>
        <begin position="139"/>
        <end position="155"/>
    </location>
</feature>
<name>A0A9N9JG23_9GLOM</name>
<feature type="non-terminal residue" evidence="2">
    <location>
        <position position="166"/>
    </location>
</feature>
<evidence type="ECO:0000313" key="3">
    <source>
        <dbReference type="Proteomes" id="UP000789342"/>
    </source>
</evidence>
<keyword evidence="3" id="KW-1185">Reference proteome</keyword>
<dbReference type="Proteomes" id="UP000789342">
    <property type="component" value="Unassembled WGS sequence"/>
</dbReference>
<reference evidence="2" key="1">
    <citation type="submission" date="2021-06" db="EMBL/GenBank/DDBJ databases">
        <authorList>
            <person name="Kallberg Y."/>
            <person name="Tangrot J."/>
            <person name="Rosling A."/>
        </authorList>
    </citation>
    <scope>NUCLEOTIDE SEQUENCE</scope>
    <source>
        <strain evidence="2">CL551</strain>
    </source>
</reference>
<accession>A0A9N9JG23</accession>
<organism evidence="2 3">
    <name type="scientific">Acaulospora morrowiae</name>
    <dbReference type="NCBI Taxonomy" id="94023"/>
    <lineage>
        <taxon>Eukaryota</taxon>
        <taxon>Fungi</taxon>
        <taxon>Fungi incertae sedis</taxon>
        <taxon>Mucoromycota</taxon>
        <taxon>Glomeromycotina</taxon>
        <taxon>Glomeromycetes</taxon>
        <taxon>Diversisporales</taxon>
        <taxon>Acaulosporaceae</taxon>
        <taxon>Acaulospora</taxon>
    </lineage>
</organism>
<dbReference type="EMBL" id="CAJVPV010051769">
    <property type="protein sequence ID" value="CAG8779791.1"/>
    <property type="molecule type" value="Genomic_DNA"/>
</dbReference>
<proteinExistence type="predicted"/>
<dbReference type="OrthoDB" id="2418264at2759"/>
<sequence length="166" mass="18875">MQPHSIENQDNNVTDELTDDAVDNLFPLKLGWALKSNQTLGRWGVGKRMSSRIREYLEGFFLAGNANKTDRMSATQMVKELDKLAIEDEIESDDIPGIPTVERWITQYAQALRREAAAEKQNIVGNNNEERSDNLVDNPDQSGNSGQNVQESRSSNIEKRQKKRRK</sequence>
<comment type="caution">
    <text evidence="2">The sequence shown here is derived from an EMBL/GenBank/DDBJ whole genome shotgun (WGS) entry which is preliminary data.</text>
</comment>
<gene>
    <name evidence="2" type="ORF">AMORRO_LOCUS17223</name>
</gene>
<protein>
    <submittedName>
        <fullName evidence="2">2231_t:CDS:1</fullName>
    </submittedName>
</protein>
<evidence type="ECO:0000256" key="1">
    <source>
        <dbReference type="SAM" id="MobiDB-lite"/>
    </source>
</evidence>
<dbReference type="AlphaFoldDB" id="A0A9N9JG23"/>
<evidence type="ECO:0000313" key="2">
    <source>
        <dbReference type="EMBL" id="CAG8779791.1"/>
    </source>
</evidence>